<evidence type="ECO:0000313" key="5">
    <source>
        <dbReference type="Proteomes" id="UP000694392"/>
    </source>
</evidence>
<dbReference type="GeneTree" id="ENSGT00940000156233"/>
<sequence>MLFLHGFPQNWLAWRNQLPEFGREFRAVALDLRGYGDSDAPPGRERYQLAALVEDVRGVVEALTAESRRGAAKCVLVGHDWGGALAWEFAARHPDMVEKLIILNAACPAIFAEYVLRRPSQLLRSSYMFMFQIRRLPELLLSLGDFELVRHWLTSQQSGVRTPARCMTEEDLEAYLYRLSQPGGLTPPIDYYRSLFSADSFEHKDMLVPTLLMWGERDTFLEPGLIPALEQYLRKGHRVRRIPDASHWVAEEQPEKVNAAVWHFLKESD</sequence>
<evidence type="ECO:0000256" key="1">
    <source>
        <dbReference type="ARBA" id="ARBA00022801"/>
    </source>
</evidence>
<name>A0A8D0G7G3_SPHPU</name>
<evidence type="ECO:0000259" key="3">
    <source>
        <dbReference type="Pfam" id="PF00561"/>
    </source>
</evidence>
<dbReference type="GO" id="GO:0004301">
    <property type="term" value="F:epoxide hydrolase activity"/>
    <property type="evidence" value="ECO:0007669"/>
    <property type="project" value="UniProtKB-ARBA"/>
</dbReference>
<dbReference type="SUPFAM" id="SSF53474">
    <property type="entry name" value="alpha/beta-Hydrolases"/>
    <property type="match status" value="1"/>
</dbReference>
<dbReference type="InterPro" id="IPR029058">
    <property type="entry name" value="AB_hydrolase_fold"/>
</dbReference>
<dbReference type="PRINTS" id="PR00111">
    <property type="entry name" value="ABHYDROLASE"/>
</dbReference>
<reference evidence="4" key="2">
    <citation type="submission" date="2025-09" db="UniProtKB">
        <authorList>
            <consortium name="Ensembl"/>
        </authorList>
    </citation>
    <scope>IDENTIFICATION</scope>
</reference>
<dbReference type="Proteomes" id="UP000694392">
    <property type="component" value="Unplaced"/>
</dbReference>
<proteinExistence type="inferred from homology"/>
<accession>A0A8D0G7G3</accession>
<keyword evidence="5" id="KW-1185">Reference proteome</keyword>
<feature type="domain" description="AB hydrolase-1" evidence="3">
    <location>
        <begin position="1"/>
        <end position="253"/>
    </location>
</feature>
<protein>
    <recommendedName>
        <fullName evidence="3">AB hydrolase-1 domain-containing protein</fullName>
    </recommendedName>
</protein>
<dbReference type="InterPro" id="IPR000073">
    <property type="entry name" value="AB_hydrolase_1"/>
</dbReference>
<dbReference type="OMA" id="QNWFSWR"/>
<dbReference type="PRINTS" id="PR00412">
    <property type="entry name" value="EPOXHYDRLASE"/>
</dbReference>
<evidence type="ECO:0000313" key="4">
    <source>
        <dbReference type="Ensembl" id="ENSSPUP00000000957.1"/>
    </source>
</evidence>
<dbReference type="InterPro" id="IPR000639">
    <property type="entry name" value="Epox_hydrolase-like"/>
</dbReference>
<reference evidence="4" key="1">
    <citation type="submission" date="2025-08" db="UniProtKB">
        <authorList>
            <consortium name="Ensembl"/>
        </authorList>
    </citation>
    <scope>IDENTIFICATION</scope>
</reference>
<dbReference type="Pfam" id="PF00561">
    <property type="entry name" value="Abhydrolase_1"/>
    <property type="match status" value="1"/>
</dbReference>
<organism evidence="4 5">
    <name type="scientific">Sphenodon punctatus</name>
    <name type="common">Tuatara</name>
    <name type="synonym">Hatteria punctata</name>
    <dbReference type="NCBI Taxonomy" id="8508"/>
    <lineage>
        <taxon>Eukaryota</taxon>
        <taxon>Metazoa</taxon>
        <taxon>Chordata</taxon>
        <taxon>Craniata</taxon>
        <taxon>Vertebrata</taxon>
        <taxon>Euteleostomi</taxon>
        <taxon>Lepidosauria</taxon>
        <taxon>Sphenodontia</taxon>
        <taxon>Sphenodontidae</taxon>
        <taxon>Sphenodon</taxon>
    </lineage>
</organism>
<dbReference type="AlphaFoldDB" id="A0A8D0G7G3"/>
<comment type="similarity">
    <text evidence="2">Belongs to the AB hydrolase superfamily. Epoxide hydrolase family.</text>
</comment>
<dbReference type="PANTHER" id="PTHR43329">
    <property type="entry name" value="EPOXIDE HYDROLASE"/>
    <property type="match status" value="1"/>
</dbReference>
<keyword evidence="1" id="KW-0378">Hydrolase</keyword>
<dbReference type="Ensembl" id="ENSSPUT00000001009.1">
    <property type="protein sequence ID" value="ENSSPUP00000000957.1"/>
    <property type="gene ID" value="ENSSPUG00000000775.1"/>
</dbReference>
<dbReference type="Gene3D" id="3.40.50.1820">
    <property type="entry name" value="alpha/beta hydrolase"/>
    <property type="match status" value="1"/>
</dbReference>
<evidence type="ECO:0000256" key="2">
    <source>
        <dbReference type="ARBA" id="ARBA00038334"/>
    </source>
</evidence>